<keyword evidence="5" id="KW-0378">Hydrolase</keyword>
<dbReference type="InterPro" id="IPR041233">
    <property type="entry name" value="Melibiase_C"/>
</dbReference>
<reference evidence="9 11" key="2">
    <citation type="journal article" date="2014" name="BMC Genomics">
        <title>An improved genome release (version Mt4.0) for the model legume Medicago truncatula.</title>
        <authorList>
            <person name="Tang H."/>
            <person name="Krishnakumar V."/>
            <person name="Bidwell S."/>
            <person name="Rosen B."/>
            <person name="Chan A."/>
            <person name="Zhou S."/>
            <person name="Gentzbittel L."/>
            <person name="Childs K.L."/>
            <person name="Yandell M."/>
            <person name="Gundlach H."/>
            <person name="Mayer K.F."/>
            <person name="Schwartz D.C."/>
            <person name="Town C.D."/>
        </authorList>
    </citation>
    <scope>GENOME REANNOTATION</scope>
    <source>
        <strain evidence="9">A17</strain>
        <strain evidence="10 11">cv. Jemalong A17</strain>
    </source>
</reference>
<evidence type="ECO:0000259" key="8">
    <source>
        <dbReference type="Pfam" id="PF17801"/>
    </source>
</evidence>
<feature type="domain" description="Alpha galactosidase C-terminal" evidence="8">
    <location>
        <begin position="19"/>
        <end position="70"/>
    </location>
</feature>
<keyword evidence="7" id="KW-0326">Glycosidase</keyword>
<evidence type="ECO:0000256" key="2">
    <source>
        <dbReference type="ARBA" id="ARBA00009743"/>
    </source>
</evidence>
<keyword evidence="4" id="KW-0732">Signal</keyword>
<evidence type="ECO:0000256" key="1">
    <source>
        <dbReference type="ARBA" id="ARBA00001255"/>
    </source>
</evidence>
<comment type="catalytic activity">
    <reaction evidence="1">
        <text>Hydrolysis of terminal, non-reducing alpha-D-galactose residues in alpha-D-galactosides, including galactose oligosaccharides, galactomannans and galactolipids.</text>
        <dbReference type="EC" id="3.2.1.22"/>
    </reaction>
</comment>
<evidence type="ECO:0000256" key="4">
    <source>
        <dbReference type="ARBA" id="ARBA00022729"/>
    </source>
</evidence>
<keyword evidence="11" id="KW-1185">Reference proteome</keyword>
<reference evidence="9 11" key="1">
    <citation type="journal article" date="2011" name="Nature">
        <title>The Medicago genome provides insight into the evolution of rhizobial symbioses.</title>
        <authorList>
            <person name="Young N.D."/>
            <person name="Debelle F."/>
            <person name="Oldroyd G.E."/>
            <person name="Geurts R."/>
            <person name="Cannon S.B."/>
            <person name="Udvardi M.K."/>
            <person name="Benedito V.A."/>
            <person name="Mayer K.F."/>
            <person name="Gouzy J."/>
            <person name="Schoof H."/>
            <person name="Van de Peer Y."/>
            <person name="Proost S."/>
            <person name="Cook D.R."/>
            <person name="Meyers B.C."/>
            <person name="Spannagl M."/>
            <person name="Cheung F."/>
            <person name="De Mita S."/>
            <person name="Krishnakumar V."/>
            <person name="Gundlach H."/>
            <person name="Zhou S."/>
            <person name="Mudge J."/>
            <person name="Bharti A.K."/>
            <person name="Murray J.D."/>
            <person name="Naoumkina M.A."/>
            <person name="Rosen B."/>
            <person name="Silverstein K.A."/>
            <person name="Tang H."/>
            <person name="Rombauts S."/>
            <person name="Zhao P.X."/>
            <person name="Zhou P."/>
            <person name="Barbe V."/>
            <person name="Bardou P."/>
            <person name="Bechner M."/>
            <person name="Bellec A."/>
            <person name="Berger A."/>
            <person name="Berges H."/>
            <person name="Bidwell S."/>
            <person name="Bisseling T."/>
            <person name="Choisne N."/>
            <person name="Couloux A."/>
            <person name="Denny R."/>
            <person name="Deshpande S."/>
            <person name="Dai X."/>
            <person name="Doyle J.J."/>
            <person name="Dudez A.M."/>
            <person name="Farmer A.D."/>
            <person name="Fouteau S."/>
            <person name="Franken C."/>
            <person name="Gibelin C."/>
            <person name="Gish J."/>
            <person name="Goldstein S."/>
            <person name="Gonzalez A.J."/>
            <person name="Green P.J."/>
            <person name="Hallab A."/>
            <person name="Hartog M."/>
            <person name="Hua A."/>
            <person name="Humphray S.J."/>
            <person name="Jeong D.H."/>
            <person name="Jing Y."/>
            <person name="Jocker A."/>
            <person name="Kenton S.M."/>
            <person name="Kim D.J."/>
            <person name="Klee K."/>
            <person name="Lai H."/>
            <person name="Lang C."/>
            <person name="Lin S."/>
            <person name="Macmil S.L."/>
            <person name="Magdelenat G."/>
            <person name="Matthews L."/>
            <person name="McCorrison J."/>
            <person name="Monaghan E.L."/>
            <person name="Mun J.H."/>
            <person name="Najar F.Z."/>
            <person name="Nicholson C."/>
            <person name="Noirot C."/>
            <person name="O'Bleness M."/>
            <person name="Paule C.R."/>
            <person name="Poulain J."/>
            <person name="Prion F."/>
            <person name="Qin B."/>
            <person name="Qu C."/>
            <person name="Retzel E.F."/>
            <person name="Riddle C."/>
            <person name="Sallet E."/>
            <person name="Samain S."/>
            <person name="Samson N."/>
            <person name="Sanders I."/>
            <person name="Saurat O."/>
            <person name="Scarpelli C."/>
            <person name="Schiex T."/>
            <person name="Segurens B."/>
            <person name="Severin A.J."/>
            <person name="Sherrier D.J."/>
            <person name="Shi R."/>
            <person name="Sims S."/>
            <person name="Singer S.R."/>
            <person name="Sinharoy S."/>
            <person name="Sterck L."/>
            <person name="Viollet A."/>
            <person name="Wang B.B."/>
            <person name="Wang K."/>
            <person name="Wang M."/>
            <person name="Wang X."/>
            <person name="Warfsmann J."/>
            <person name="Weissenbach J."/>
            <person name="White D.D."/>
            <person name="White J.D."/>
            <person name="Wiley G.B."/>
            <person name="Wincker P."/>
            <person name="Xing Y."/>
            <person name="Yang L."/>
            <person name="Yao Z."/>
            <person name="Ying F."/>
            <person name="Zhai J."/>
            <person name="Zhou L."/>
            <person name="Zuber A."/>
            <person name="Denarie J."/>
            <person name="Dixon R.A."/>
            <person name="May G.D."/>
            <person name="Schwartz D.C."/>
            <person name="Rogers J."/>
            <person name="Quetier F."/>
            <person name="Town C.D."/>
            <person name="Roe B.A."/>
        </authorList>
    </citation>
    <scope>NUCLEOTIDE SEQUENCE [LARGE SCALE GENOMIC DNA]</scope>
    <source>
        <strain evidence="9">A17</strain>
        <strain evidence="10 11">cv. Jemalong A17</strain>
    </source>
</reference>
<gene>
    <name evidence="9" type="ordered locus">MTR_3g094180</name>
</gene>
<dbReference type="Gene3D" id="2.60.40.1180">
    <property type="entry name" value="Golgi alpha-mannosidase II"/>
    <property type="match status" value="1"/>
</dbReference>
<accession>A0A072V153</accession>
<evidence type="ECO:0000256" key="6">
    <source>
        <dbReference type="ARBA" id="ARBA00023157"/>
    </source>
</evidence>
<keyword evidence="6" id="KW-1015">Disulfide bond</keyword>
<proteinExistence type="inferred from homology"/>
<dbReference type="STRING" id="3880.A0A072V153"/>
<dbReference type="AlphaFoldDB" id="A0A072V153"/>
<name>A0A072V153_MEDTR</name>
<reference evidence="10" key="3">
    <citation type="submission" date="2015-04" db="UniProtKB">
        <authorList>
            <consortium name="EnsemblPlants"/>
        </authorList>
    </citation>
    <scope>IDENTIFICATION</scope>
    <source>
        <strain evidence="10">cv. Jemalong A17</strain>
    </source>
</reference>
<protein>
    <recommendedName>
        <fullName evidence="3">alpha-galactosidase</fullName>
        <ecNumber evidence="3">3.2.1.22</ecNumber>
    </recommendedName>
</protein>
<dbReference type="FunFam" id="2.60.40.1180:FF:000008">
    <property type="entry name" value="Alpha-galactosidase"/>
    <property type="match status" value="1"/>
</dbReference>
<dbReference type="EC" id="3.2.1.22" evidence="3"/>
<dbReference type="SUPFAM" id="SSF51011">
    <property type="entry name" value="Glycosyl hydrolase domain"/>
    <property type="match status" value="1"/>
</dbReference>
<evidence type="ECO:0000313" key="9">
    <source>
        <dbReference type="EMBL" id="KEH35562.1"/>
    </source>
</evidence>
<dbReference type="HOGENOM" id="CLU_2375996_0_0_1"/>
<dbReference type="Pfam" id="PF17801">
    <property type="entry name" value="Melibiase_C"/>
    <property type="match status" value="1"/>
</dbReference>
<dbReference type="EnsemblPlants" id="KEH35562">
    <property type="protein sequence ID" value="KEH35562"/>
    <property type="gene ID" value="MTR_3g094180"/>
</dbReference>
<sequence>MLINSHGVQGRKVQAAGIDGCSQVWAGPLSGNCLAVALWNRCSRVATITALWAALGLESGIHVSVRNLWTVHFHSIYSIFLCTVDQLHPSMGFGR</sequence>
<evidence type="ECO:0000256" key="3">
    <source>
        <dbReference type="ARBA" id="ARBA00012755"/>
    </source>
</evidence>
<dbReference type="InterPro" id="IPR013780">
    <property type="entry name" value="Glyco_hydro_b"/>
</dbReference>
<organism evidence="9 11">
    <name type="scientific">Medicago truncatula</name>
    <name type="common">Barrel medic</name>
    <name type="synonym">Medicago tribuloides</name>
    <dbReference type="NCBI Taxonomy" id="3880"/>
    <lineage>
        <taxon>Eukaryota</taxon>
        <taxon>Viridiplantae</taxon>
        <taxon>Streptophyta</taxon>
        <taxon>Embryophyta</taxon>
        <taxon>Tracheophyta</taxon>
        <taxon>Spermatophyta</taxon>
        <taxon>Magnoliopsida</taxon>
        <taxon>eudicotyledons</taxon>
        <taxon>Gunneridae</taxon>
        <taxon>Pentapetalae</taxon>
        <taxon>rosids</taxon>
        <taxon>fabids</taxon>
        <taxon>Fabales</taxon>
        <taxon>Fabaceae</taxon>
        <taxon>Papilionoideae</taxon>
        <taxon>50 kb inversion clade</taxon>
        <taxon>NPAAA clade</taxon>
        <taxon>Hologalegina</taxon>
        <taxon>IRL clade</taxon>
        <taxon>Trifolieae</taxon>
        <taxon>Medicago</taxon>
    </lineage>
</organism>
<evidence type="ECO:0000313" key="11">
    <source>
        <dbReference type="Proteomes" id="UP000002051"/>
    </source>
</evidence>
<comment type="similarity">
    <text evidence="2">Belongs to the glycosyl hydrolase 27 family.</text>
</comment>
<dbReference type="Proteomes" id="UP000002051">
    <property type="component" value="Chromosome 3"/>
</dbReference>
<evidence type="ECO:0000313" key="10">
    <source>
        <dbReference type="EnsemblPlants" id="KEH35562"/>
    </source>
</evidence>
<evidence type="ECO:0000256" key="5">
    <source>
        <dbReference type="ARBA" id="ARBA00022801"/>
    </source>
</evidence>
<evidence type="ECO:0000256" key="7">
    <source>
        <dbReference type="ARBA" id="ARBA00023295"/>
    </source>
</evidence>
<dbReference type="EMBL" id="CM001219">
    <property type="protein sequence ID" value="KEH35562.1"/>
    <property type="molecule type" value="Genomic_DNA"/>
</dbReference>
<dbReference type="GO" id="GO:0004557">
    <property type="term" value="F:alpha-galactosidase activity"/>
    <property type="evidence" value="ECO:0007669"/>
    <property type="project" value="UniProtKB-EC"/>
</dbReference>